<dbReference type="Proteomes" id="UP000252694">
    <property type="component" value="Unassembled WGS sequence"/>
</dbReference>
<dbReference type="RefSeq" id="WP_000094499.1">
    <property type="nucleotide sequence ID" value="NZ_CAJHEU010000002.1"/>
</dbReference>
<protein>
    <submittedName>
        <fullName evidence="4">Putative bacteriophage protein</fullName>
    </submittedName>
</protein>
<name>A0A242TSL4_ACIBA</name>
<evidence type="ECO:0000313" key="4">
    <source>
        <dbReference type="EMBL" id="SST31925.1"/>
    </source>
</evidence>
<dbReference type="AlphaFoldDB" id="A0A242TSL4"/>
<proteinExistence type="predicted"/>
<dbReference type="EMBL" id="CP061525">
    <property type="protein sequence ID" value="QNV22315.1"/>
    <property type="molecule type" value="Genomic_DNA"/>
</dbReference>
<evidence type="ECO:0000313" key="6">
    <source>
        <dbReference type="Proteomes" id="UP000516419"/>
    </source>
</evidence>
<dbReference type="EMBL" id="VMBB01000038">
    <property type="protein sequence ID" value="MDR8262446.1"/>
    <property type="molecule type" value="Genomic_DNA"/>
</dbReference>
<evidence type="ECO:0000313" key="2">
    <source>
        <dbReference type="EMBL" id="MDR8433208.1"/>
    </source>
</evidence>
<reference evidence="1" key="2">
    <citation type="submission" date="2019-07" db="EMBL/GenBank/DDBJ databases">
        <title>Biological characteristics of mucoid Acinetobacter baumannii from a general hospital in China.</title>
        <authorList>
            <person name="Hua X."/>
            <person name="Yu Y."/>
        </authorList>
    </citation>
    <scope>NUCLEOTIDE SEQUENCE [LARGE SCALE GENOMIC DNA]</scope>
    <source>
        <strain evidence="1">N41</strain>
        <strain evidence="2">N8</strain>
    </source>
</reference>
<organism evidence="4 5">
    <name type="scientific">Acinetobacter baumannii</name>
    <dbReference type="NCBI Taxonomy" id="470"/>
    <lineage>
        <taxon>Bacteria</taxon>
        <taxon>Pseudomonadati</taxon>
        <taxon>Pseudomonadota</taxon>
        <taxon>Gammaproteobacteria</taxon>
        <taxon>Moraxellales</taxon>
        <taxon>Moraxellaceae</taxon>
        <taxon>Acinetobacter</taxon>
        <taxon>Acinetobacter calcoaceticus/baumannii complex</taxon>
    </lineage>
</organism>
<sequence>MSSGVKSSGNGLADIFQAVAELSQMDVLVGIPHGEARTDGDGLTNAQIGYLMEGGSPSQNIPERPFLVPGVEEVQEPVGDKLVKAVDAALDGNSQKMMKLLESAGMIAMNSVRAYFVNGEFAPLSLATIRARARRGRKGAKQYLKQLETGPAESGLVRPLIDTGELRKLVTYVIMKKEKEVKRGST</sequence>
<reference evidence="4 5" key="1">
    <citation type="submission" date="2018-07" db="EMBL/GenBank/DDBJ databases">
        <authorList>
            <consortium name="Pathogen Informatics"/>
        </authorList>
    </citation>
    <scope>NUCLEOTIDE SEQUENCE [LARGE SCALE GENOMIC DNA]</scope>
    <source>
        <strain evidence="4 5">4300STDY7045823</strain>
    </source>
</reference>
<dbReference type="Proteomes" id="UP000516419">
    <property type="component" value="Chromosome"/>
</dbReference>
<accession>A0A242TSL4</accession>
<evidence type="ECO:0000313" key="3">
    <source>
        <dbReference type="EMBL" id="QNV22315.1"/>
    </source>
</evidence>
<evidence type="ECO:0000313" key="5">
    <source>
        <dbReference type="Proteomes" id="UP000252694"/>
    </source>
</evidence>
<evidence type="ECO:0000313" key="1">
    <source>
        <dbReference type="EMBL" id="MDR8262446.1"/>
    </source>
</evidence>
<gene>
    <name evidence="2" type="ORF">FPK63_19390</name>
    <name evidence="1" type="ORF">FPK87_18525</name>
    <name evidence="3" type="ORF">FQZ18_02810</name>
    <name evidence="4" type="ORF">SAMEA104305318_03812</name>
</gene>
<reference evidence="3 6" key="3">
    <citation type="submission" date="2020-09" db="EMBL/GenBank/DDBJ databases">
        <title>Carbapenem-Resistant Acinetobacter baumannii devoid of typical resistance factors.</title>
        <authorList>
            <person name="Hoffmann M."/>
            <person name="Luo Y."/>
            <person name="Strain E."/>
            <person name="Rand H."/>
            <person name="Javkar K.G."/>
        </authorList>
    </citation>
    <scope>NUCLEOTIDE SEQUENCE [LARGE SCALE GENOMIC DNA]</scope>
    <source>
        <strain evidence="3 6">CFSAN093705</strain>
    </source>
</reference>
<dbReference type="EMBL" id="UFMQ01000032">
    <property type="protein sequence ID" value="SST31925.1"/>
    <property type="molecule type" value="Genomic_DNA"/>
</dbReference>
<dbReference type="EMBL" id="VMAF01000135">
    <property type="protein sequence ID" value="MDR8433208.1"/>
    <property type="molecule type" value="Genomic_DNA"/>
</dbReference>